<dbReference type="Proteomes" id="UP001595803">
    <property type="component" value="Unassembled WGS sequence"/>
</dbReference>
<gene>
    <name evidence="2" type="ORF">ACFOSB_20385</name>
</gene>
<feature type="transmembrane region" description="Helical" evidence="1">
    <location>
        <begin position="114"/>
        <end position="134"/>
    </location>
</feature>
<evidence type="ECO:0000313" key="2">
    <source>
        <dbReference type="EMBL" id="MFC3835226.1"/>
    </source>
</evidence>
<protein>
    <recommendedName>
        <fullName evidence="4">ABC transporter permease</fullName>
    </recommendedName>
</protein>
<keyword evidence="1" id="KW-1133">Transmembrane helix</keyword>
<feature type="transmembrane region" description="Helical" evidence="1">
    <location>
        <begin position="20"/>
        <end position="43"/>
    </location>
</feature>
<dbReference type="EMBL" id="JBHRZG010000024">
    <property type="protein sequence ID" value="MFC3835226.1"/>
    <property type="molecule type" value="Genomic_DNA"/>
</dbReference>
<sequence length="188" mass="20245">MTALDFSWLPAEWPGAVQALLVTLGRLLLSLGLGLGGGALLAAVMRRSPRIEAVLTPWLLTLLAVPWVLILVAMNLIPSLGVRDSTAITVAALSCGVQVFALGRRTLEERRSAYLSRALWYAFVAVVASELLSRTDGLGARVRFFALYTEVSHLVFYIVLAALVAVAFAVVGRLLGRLLPRTFLGRSS</sequence>
<accession>A0ABV7ZG04</accession>
<comment type="caution">
    <text evidence="2">The sequence shown here is derived from an EMBL/GenBank/DDBJ whole genome shotgun (WGS) entry which is preliminary data.</text>
</comment>
<keyword evidence="3" id="KW-1185">Reference proteome</keyword>
<dbReference type="RefSeq" id="WP_322471913.1">
    <property type="nucleotide sequence ID" value="NZ_JBHRZG010000024.1"/>
</dbReference>
<evidence type="ECO:0008006" key="4">
    <source>
        <dbReference type="Google" id="ProtNLM"/>
    </source>
</evidence>
<evidence type="ECO:0000313" key="3">
    <source>
        <dbReference type="Proteomes" id="UP001595803"/>
    </source>
</evidence>
<reference evidence="3" key="1">
    <citation type="journal article" date="2019" name="Int. J. Syst. Evol. Microbiol.">
        <title>The Global Catalogue of Microorganisms (GCM) 10K type strain sequencing project: providing services to taxonomists for standard genome sequencing and annotation.</title>
        <authorList>
            <consortium name="The Broad Institute Genomics Platform"/>
            <consortium name="The Broad Institute Genome Sequencing Center for Infectious Disease"/>
            <person name="Wu L."/>
            <person name="Ma J."/>
        </authorList>
    </citation>
    <scope>NUCLEOTIDE SEQUENCE [LARGE SCALE GENOMIC DNA]</scope>
    <source>
        <strain evidence="3">CCTCC AB 2017081</strain>
    </source>
</reference>
<organism evidence="2 3">
    <name type="scientific">Deinococcus rufus</name>
    <dbReference type="NCBI Taxonomy" id="2136097"/>
    <lineage>
        <taxon>Bacteria</taxon>
        <taxon>Thermotogati</taxon>
        <taxon>Deinococcota</taxon>
        <taxon>Deinococci</taxon>
        <taxon>Deinococcales</taxon>
        <taxon>Deinococcaceae</taxon>
        <taxon>Deinococcus</taxon>
    </lineage>
</organism>
<proteinExistence type="predicted"/>
<keyword evidence="1" id="KW-0472">Membrane</keyword>
<evidence type="ECO:0000256" key="1">
    <source>
        <dbReference type="SAM" id="Phobius"/>
    </source>
</evidence>
<feature type="transmembrane region" description="Helical" evidence="1">
    <location>
        <begin position="55"/>
        <end position="74"/>
    </location>
</feature>
<feature type="transmembrane region" description="Helical" evidence="1">
    <location>
        <begin position="86"/>
        <end position="102"/>
    </location>
</feature>
<feature type="transmembrane region" description="Helical" evidence="1">
    <location>
        <begin position="154"/>
        <end position="176"/>
    </location>
</feature>
<keyword evidence="1" id="KW-0812">Transmembrane</keyword>
<name>A0ABV7ZG04_9DEIO</name>